<proteinExistence type="predicted"/>
<keyword evidence="5 10" id="KW-0418">Kinase</keyword>
<keyword evidence="2" id="KW-0723">Serine/threonine-protein kinase</keyword>
<dbReference type="InterPro" id="IPR000719">
    <property type="entry name" value="Prot_kinase_dom"/>
</dbReference>
<dbReference type="Gene3D" id="1.10.510.10">
    <property type="entry name" value="Transferase(Phosphotransferase) domain 1"/>
    <property type="match status" value="1"/>
</dbReference>
<keyword evidence="11" id="KW-1185">Reference proteome</keyword>
<dbReference type="AlphaFoldDB" id="A0A318ZL47"/>
<dbReference type="STRING" id="1450539.A0A318ZL47"/>
<dbReference type="GO" id="GO:0005524">
    <property type="term" value="F:ATP binding"/>
    <property type="evidence" value="ECO:0007669"/>
    <property type="project" value="UniProtKB-KW"/>
</dbReference>
<dbReference type="PANTHER" id="PTHR47634:SF9">
    <property type="entry name" value="PROTEIN KINASE DOMAIN-CONTAINING PROTEIN-RELATED"/>
    <property type="match status" value="1"/>
</dbReference>
<evidence type="ECO:0000313" key="11">
    <source>
        <dbReference type="Proteomes" id="UP000248349"/>
    </source>
</evidence>
<dbReference type="InterPro" id="IPR051334">
    <property type="entry name" value="SRPK"/>
</dbReference>
<dbReference type="GeneID" id="37072414"/>
<evidence type="ECO:0000256" key="3">
    <source>
        <dbReference type="ARBA" id="ARBA00022679"/>
    </source>
</evidence>
<dbReference type="RefSeq" id="XP_025433116.1">
    <property type="nucleotide sequence ID" value="XM_025571186.1"/>
</dbReference>
<sequence length="456" mass="52121">MLQFRLSAEPLSNPFKLHKPRHIVHTTSRNLTFLRKRPLTIPHSPDPTVWDNPIQEDGYSGYRSKDYYPAKPGEILGGRYQLITKLNWGTTSTVWMARDVRGYRWQPETVVALKIGNTNNIEIENERTLEGHIPQNDSTHQGRLFVRTAHETFVIESQEGRHLCLAYEPLRETFSHFRDRFVGGLVPPRLMKLYIRQLLIGLDYLHGVCRLVHTDLKADHIMMTFESATVLDDFLMLQLEEPMAYKFDSEGRPVYSPHNNFGGLRKGKNCFLCLPKIVDFGSAIKLNPDAQCIWPIQPHAYRAPEVILGCGWNTGADIWNLGVLLKNLLQEAQLFTQVYDAQGRYDAKSHLAEMIALLGPPPPKMLARARERSGETWGPKARMAGGNGRLCDTIQDLFDGPFFDENGKFMYPDLTPKRSLANSLPLLNDEDRDAFLSLAKRMLVWDPAEREQRLPS</sequence>
<comment type="catalytic activity">
    <reaction evidence="7">
        <text>L-threonyl-[protein] + ATP = O-phospho-L-threonyl-[protein] + ADP + H(+)</text>
        <dbReference type="Rhea" id="RHEA:46608"/>
        <dbReference type="Rhea" id="RHEA-COMP:11060"/>
        <dbReference type="Rhea" id="RHEA-COMP:11605"/>
        <dbReference type="ChEBI" id="CHEBI:15378"/>
        <dbReference type="ChEBI" id="CHEBI:30013"/>
        <dbReference type="ChEBI" id="CHEBI:30616"/>
        <dbReference type="ChEBI" id="CHEBI:61977"/>
        <dbReference type="ChEBI" id="CHEBI:456216"/>
        <dbReference type="EC" id="2.7.11.1"/>
    </reaction>
</comment>
<evidence type="ECO:0000256" key="4">
    <source>
        <dbReference type="ARBA" id="ARBA00022741"/>
    </source>
</evidence>
<protein>
    <recommendedName>
        <fullName evidence="1">non-specific serine/threonine protein kinase</fullName>
        <ecNumber evidence="1">2.7.11.1</ecNumber>
    </recommendedName>
</protein>
<dbReference type="InterPro" id="IPR011009">
    <property type="entry name" value="Kinase-like_dom_sf"/>
</dbReference>
<dbReference type="EC" id="2.7.11.1" evidence="1"/>
<dbReference type="GO" id="GO:0050684">
    <property type="term" value="P:regulation of mRNA processing"/>
    <property type="evidence" value="ECO:0007669"/>
    <property type="project" value="TreeGrafter"/>
</dbReference>
<evidence type="ECO:0000256" key="2">
    <source>
        <dbReference type="ARBA" id="ARBA00022527"/>
    </source>
</evidence>
<keyword evidence="6" id="KW-0067">ATP-binding</keyword>
<accession>A0A318ZL47</accession>
<dbReference type="SMART" id="SM00220">
    <property type="entry name" value="S_TKc"/>
    <property type="match status" value="1"/>
</dbReference>
<keyword evidence="4" id="KW-0547">Nucleotide-binding</keyword>
<dbReference type="Proteomes" id="UP000248349">
    <property type="component" value="Unassembled WGS sequence"/>
</dbReference>
<reference evidence="10 11" key="1">
    <citation type="submission" date="2016-12" db="EMBL/GenBank/DDBJ databases">
        <title>The genomes of Aspergillus section Nigri reveals drivers in fungal speciation.</title>
        <authorList>
            <consortium name="DOE Joint Genome Institute"/>
            <person name="Vesth T.C."/>
            <person name="Nybo J."/>
            <person name="Theobald S."/>
            <person name="Brandl J."/>
            <person name="Frisvad J.C."/>
            <person name="Nielsen K.F."/>
            <person name="Lyhne E.K."/>
            <person name="Kogle M.E."/>
            <person name="Kuo A."/>
            <person name="Riley R."/>
            <person name="Clum A."/>
            <person name="Nolan M."/>
            <person name="Lipzen A."/>
            <person name="Salamov A."/>
            <person name="Henrissat B."/>
            <person name="Wiebenga A."/>
            <person name="De Vries R.P."/>
            <person name="Grigoriev I.V."/>
            <person name="Mortensen U.H."/>
            <person name="Andersen M.R."/>
            <person name="Baker S.E."/>
        </authorList>
    </citation>
    <scope>NUCLEOTIDE SEQUENCE [LARGE SCALE GENOMIC DNA]</scope>
    <source>
        <strain evidence="10 11">JOP 1030-1</strain>
    </source>
</reference>
<comment type="catalytic activity">
    <reaction evidence="8">
        <text>L-seryl-[protein] + ATP = O-phospho-L-seryl-[protein] + ADP + H(+)</text>
        <dbReference type="Rhea" id="RHEA:17989"/>
        <dbReference type="Rhea" id="RHEA-COMP:9863"/>
        <dbReference type="Rhea" id="RHEA-COMP:11604"/>
        <dbReference type="ChEBI" id="CHEBI:15378"/>
        <dbReference type="ChEBI" id="CHEBI:29999"/>
        <dbReference type="ChEBI" id="CHEBI:30616"/>
        <dbReference type="ChEBI" id="CHEBI:83421"/>
        <dbReference type="ChEBI" id="CHEBI:456216"/>
        <dbReference type="EC" id="2.7.11.1"/>
    </reaction>
</comment>
<dbReference type="PANTHER" id="PTHR47634">
    <property type="entry name" value="PROTEIN KINASE DOMAIN-CONTAINING PROTEIN-RELATED"/>
    <property type="match status" value="1"/>
</dbReference>
<organism evidence="10 11">
    <name type="scientific">Aspergillus saccharolyticus JOP 1030-1</name>
    <dbReference type="NCBI Taxonomy" id="1450539"/>
    <lineage>
        <taxon>Eukaryota</taxon>
        <taxon>Fungi</taxon>
        <taxon>Dikarya</taxon>
        <taxon>Ascomycota</taxon>
        <taxon>Pezizomycotina</taxon>
        <taxon>Eurotiomycetes</taxon>
        <taxon>Eurotiomycetidae</taxon>
        <taxon>Eurotiales</taxon>
        <taxon>Aspergillaceae</taxon>
        <taxon>Aspergillus</taxon>
        <taxon>Aspergillus subgen. Circumdati</taxon>
    </lineage>
</organism>
<evidence type="ECO:0000256" key="8">
    <source>
        <dbReference type="ARBA" id="ARBA00048679"/>
    </source>
</evidence>
<dbReference type="OrthoDB" id="5979581at2759"/>
<evidence type="ECO:0000256" key="7">
    <source>
        <dbReference type="ARBA" id="ARBA00047899"/>
    </source>
</evidence>
<gene>
    <name evidence="10" type="ORF">BP01DRAFT_227267</name>
</gene>
<name>A0A318ZL47_9EURO</name>
<dbReference type="Gene3D" id="3.30.200.20">
    <property type="entry name" value="Phosphorylase Kinase, domain 1"/>
    <property type="match status" value="1"/>
</dbReference>
<evidence type="ECO:0000259" key="9">
    <source>
        <dbReference type="PROSITE" id="PS50011"/>
    </source>
</evidence>
<evidence type="ECO:0000256" key="6">
    <source>
        <dbReference type="ARBA" id="ARBA00022840"/>
    </source>
</evidence>
<evidence type="ECO:0000256" key="1">
    <source>
        <dbReference type="ARBA" id="ARBA00012513"/>
    </source>
</evidence>
<dbReference type="Pfam" id="PF00069">
    <property type="entry name" value="Pkinase"/>
    <property type="match status" value="1"/>
</dbReference>
<dbReference type="PROSITE" id="PS50011">
    <property type="entry name" value="PROTEIN_KINASE_DOM"/>
    <property type="match status" value="1"/>
</dbReference>
<dbReference type="SUPFAM" id="SSF56112">
    <property type="entry name" value="Protein kinase-like (PK-like)"/>
    <property type="match status" value="1"/>
</dbReference>
<evidence type="ECO:0000313" key="10">
    <source>
        <dbReference type="EMBL" id="PYH47134.1"/>
    </source>
</evidence>
<feature type="domain" description="Protein kinase" evidence="9">
    <location>
        <begin position="80"/>
        <end position="456"/>
    </location>
</feature>
<dbReference type="EMBL" id="KZ821225">
    <property type="protein sequence ID" value="PYH47134.1"/>
    <property type="molecule type" value="Genomic_DNA"/>
</dbReference>
<evidence type="ECO:0000256" key="5">
    <source>
        <dbReference type="ARBA" id="ARBA00022777"/>
    </source>
</evidence>
<keyword evidence="3" id="KW-0808">Transferase</keyword>
<dbReference type="GO" id="GO:0004674">
    <property type="term" value="F:protein serine/threonine kinase activity"/>
    <property type="evidence" value="ECO:0007669"/>
    <property type="project" value="UniProtKB-KW"/>
</dbReference>
<dbReference type="GO" id="GO:0000245">
    <property type="term" value="P:spliceosomal complex assembly"/>
    <property type="evidence" value="ECO:0007669"/>
    <property type="project" value="TreeGrafter"/>
</dbReference>